<dbReference type="EMBL" id="KN122104">
    <property type="protein sequence ID" value="KFO33174.1"/>
    <property type="molecule type" value="Genomic_DNA"/>
</dbReference>
<gene>
    <name evidence="2" type="ORF">H920_05362</name>
</gene>
<organism evidence="2 3">
    <name type="scientific">Fukomys damarensis</name>
    <name type="common">Damaraland mole rat</name>
    <name type="synonym">Cryptomys damarensis</name>
    <dbReference type="NCBI Taxonomy" id="885580"/>
    <lineage>
        <taxon>Eukaryota</taxon>
        <taxon>Metazoa</taxon>
        <taxon>Chordata</taxon>
        <taxon>Craniata</taxon>
        <taxon>Vertebrata</taxon>
        <taxon>Euteleostomi</taxon>
        <taxon>Mammalia</taxon>
        <taxon>Eutheria</taxon>
        <taxon>Euarchontoglires</taxon>
        <taxon>Glires</taxon>
        <taxon>Rodentia</taxon>
        <taxon>Hystricomorpha</taxon>
        <taxon>Bathyergidae</taxon>
        <taxon>Fukomys</taxon>
    </lineage>
</organism>
<feature type="region of interest" description="Disordered" evidence="1">
    <location>
        <begin position="55"/>
        <end position="85"/>
    </location>
</feature>
<feature type="compositionally biased region" description="Basic and acidic residues" evidence="1">
    <location>
        <begin position="1"/>
        <end position="12"/>
    </location>
</feature>
<sequence>MQRPKDSGKDLELTAVSPASPYQEADASAMESQRVYPMRLKDLCQQLKGLYWKPGDDVQGEGEDWSSSEEAQGELSLSFPSYAIR</sequence>
<name>A0A091DM31_FUKDA</name>
<evidence type="ECO:0000256" key="1">
    <source>
        <dbReference type="SAM" id="MobiDB-lite"/>
    </source>
</evidence>
<dbReference type="Proteomes" id="UP000028990">
    <property type="component" value="Unassembled WGS sequence"/>
</dbReference>
<feature type="compositionally biased region" description="Acidic residues" evidence="1">
    <location>
        <begin position="58"/>
        <end position="67"/>
    </location>
</feature>
<evidence type="ECO:0000313" key="2">
    <source>
        <dbReference type="EMBL" id="KFO33174.1"/>
    </source>
</evidence>
<dbReference type="AlphaFoldDB" id="A0A091DM31"/>
<reference evidence="2 3" key="1">
    <citation type="submission" date="2013-11" db="EMBL/GenBank/DDBJ databases">
        <title>The Damaraland mole rat (Fukomys damarensis) genome and evolution of African mole rats.</title>
        <authorList>
            <person name="Gladyshev V.N."/>
            <person name="Fang X."/>
        </authorList>
    </citation>
    <scope>NUCLEOTIDE SEQUENCE [LARGE SCALE GENOMIC DNA]</scope>
    <source>
        <tissue evidence="2">Liver</tissue>
    </source>
</reference>
<proteinExistence type="predicted"/>
<feature type="region of interest" description="Disordered" evidence="1">
    <location>
        <begin position="1"/>
        <end position="31"/>
    </location>
</feature>
<accession>A0A091DM31</accession>
<protein>
    <submittedName>
        <fullName evidence="2">Uncharacterized protein</fullName>
    </submittedName>
</protein>
<evidence type="ECO:0000313" key="3">
    <source>
        <dbReference type="Proteomes" id="UP000028990"/>
    </source>
</evidence>
<keyword evidence="3" id="KW-1185">Reference proteome</keyword>